<gene>
    <name evidence="2" type="ORF">QYE76_060164</name>
</gene>
<evidence type="ECO:0000313" key="2">
    <source>
        <dbReference type="EMBL" id="KAK1642359.1"/>
    </source>
</evidence>
<reference evidence="2" key="1">
    <citation type="submission" date="2023-07" db="EMBL/GenBank/DDBJ databases">
        <title>A chromosome-level genome assembly of Lolium multiflorum.</title>
        <authorList>
            <person name="Chen Y."/>
            <person name="Copetti D."/>
            <person name="Kolliker R."/>
            <person name="Studer B."/>
        </authorList>
    </citation>
    <scope>NUCLEOTIDE SEQUENCE</scope>
    <source>
        <strain evidence="2">02402/16</strain>
        <tissue evidence="2">Leaf</tissue>
    </source>
</reference>
<protein>
    <submittedName>
        <fullName evidence="2">Uncharacterized protein</fullName>
    </submittedName>
</protein>
<dbReference type="Proteomes" id="UP001231189">
    <property type="component" value="Unassembled WGS sequence"/>
</dbReference>
<dbReference type="EMBL" id="JAUUTY010000004">
    <property type="protein sequence ID" value="KAK1642359.1"/>
    <property type="molecule type" value="Genomic_DNA"/>
</dbReference>
<feature type="region of interest" description="Disordered" evidence="1">
    <location>
        <begin position="1"/>
        <end position="130"/>
    </location>
</feature>
<accession>A0AAD8RYI2</accession>
<evidence type="ECO:0000313" key="3">
    <source>
        <dbReference type="Proteomes" id="UP001231189"/>
    </source>
</evidence>
<dbReference type="AlphaFoldDB" id="A0AAD8RYI2"/>
<dbReference type="PANTHER" id="PTHR33116:SF78">
    <property type="entry name" value="OS12G0587133 PROTEIN"/>
    <property type="match status" value="1"/>
</dbReference>
<evidence type="ECO:0000256" key="1">
    <source>
        <dbReference type="SAM" id="MobiDB-lite"/>
    </source>
</evidence>
<dbReference type="PANTHER" id="PTHR33116">
    <property type="entry name" value="REVERSE TRANSCRIPTASE ZINC-BINDING DOMAIN-CONTAINING PROTEIN-RELATED-RELATED"/>
    <property type="match status" value="1"/>
</dbReference>
<organism evidence="2 3">
    <name type="scientific">Lolium multiflorum</name>
    <name type="common">Italian ryegrass</name>
    <name type="synonym">Lolium perenne subsp. multiflorum</name>
    <dbReference type="NCBI Taxonomy" id="4521"/>
    <lineage>
        <taxon>Eukaryota</taxon>
        <taxon>Viridiplantae</taxon>
        <taxon>Streptophyta</taxon>
        <taxon>Embryophyta</taxon>
        <taxon>Tracheophyta</taxon>
        <taxon>Spermatophyta</taxon>
        <taxon>Magnoliopsida</taxon>
        <taxon>Liliopsida</taxon>
        <taxon>Poales</taxon>
        <taxon>Poaceae</taxon>
        <taxon>BOP clade</taxon>
        <taxon>Pooideae</taxon>
        <taxon>Poodae</taxon>
        <taxon>Poeae</taxon>
        <taxon>Poeae Chloroplast Group 2 (Poeae type)</taxon>
        <taxon>Loliodinae</taxon>
        <taxon>Loliinae</taxon>
        <taxon>Lolium</taxon>
    </lineage>
</organism>
<name>A0AAD8RYI2_LOLMU</name>
<sequence length="319" mass="34344">MFGDIAHALGTATAERQPSTGDINRRRLPRLSTSPPERGDRSTDPPPPTAGRPSPAKKRATSTVEPKAAAPGDHVSREKPRSSPCTSERQGEWRRSWPGRRPPPAPASVLRERADGRRGGAPREVWPPPPITLQARPAALCVEAAVPARQRGEAAAAAMPRGLCPAALPPKWTSTCPGGVLLSSGGRVVLLNAVLDALPTFAMGTLDLPPALLRAIDALRRAFLWNVLGRATDAKCLVAWDAVCRPKREDGLGIKCLTTKNECLQFKLVHHLHSDVLSMWPRWAWSAAAGHAVPGQHWKHHQALMPLYRSISVAKVGDG</sequence>
<proteinExistence type="predicted"/>
<comment type="caution">
    <text evidence="2">The sequence shown here is derived from an EMBL/GenBank/DDBJ whole genome shotgun (WGS) entry which is preliminary data.</text>
</comment>
<keyword evidence="3" id="KW-1185">Reference proteome</keyword>